<name>A0ABT9UMQ0_9MICC</name>
<dbReference type="Gene3D" id="3.30.10.20">
    <property type="match status" value="1"/>
</dbReference>
<feature type="signal peptide" evidence="1">
    <location>
        <begin position="1"/>
        <end position="34"/>
    </location>
</feature>
<dbReference type="PROSITE" id="PS51178">
    <property type="entry name" value="PASTA"/>
    <property type="match status" value="1"/>
</dbReference>
<keyword evidence="3" id="KW-0418">Kinase</keyword>
<organism evidence="3 4">
    <name type="scientific">Pseudarthrobacter defluvii</name>
    <dbReference type="NCBI Taxonomy" id="410837"/>
    <lineage>
        <taxon>Bacteria</taxon>
        <taxon>Bacillati</taxon>
        <taxon>Actinomycetota</taxon>
        <taxon>Actinomycetes</taxon>
        <taxon>Micrococcales</taxon>
        <taxon>Micrococcaceae</taxon>
        <taxon>Pseudarthrobacter</taxon>
    </lineage>
</organism>
<evidence type="ECO:0000313" key="3">
    <source>
        <dbReference type="EMBL" id="MDQ0120233.1"/>
    </source>
</evidence>
<gene>
    <name evidence="3" type="ORF">J2T22_003429</name>
</gene>
<dbReference type="SMART" id="SM00740">
    <property type="entry name" value="PASTA"/>
    <property type="match status" value="1"/>
</dbReference>
<dbReference type="GO" id="GO:0016301">
    <property type="term" value="F:kinase activity"/>
    <property type="evidence" value="ECO:0007669"/>
    <property type="project" value="UniProtKB-KW"/>
</dbReference>
<accession>A0ABT9UMQ0</accession>
<proteinExistence type="predicted"/>
<keyword evidence="3" id="KW-0808">Transferase</keyword>
<keyword evidence="4" id="KW-1185">Reference proteome</keyword>
<dbReference type="Pfam" id="PF03793">
    <property type="entry name" value="PASTA"/>
    <property type="match status" value="1"/>
</dbReference>
<sequence length="242" mass="23961">MKENTVPAMGRMKASLALVLLTGLMLTGCGGKQAATQPTGTATATAVSQTTETVVVPAVVNLTLDKAKDQLEKLGFTVEAVDSAKGKSIILKSNWQVISQDPANGAQAAKGSTVHLGVKNLDDVTAEKAAAEKAAAAKAAAEKAAADKAAAEKATADKAAADQAAAAKAAADQAARDAAAKAAADQAAAQKFVQAPAPAPAPAAPNYVTPGAFCSGGTGISKTGKPMVCAPATDGRLRWQGA</sequence>
<keyword evidence="1" id="KW-0732">Signal</keyword>
<evidence type="ECO:0000313" key="4">
    <source>
        <dbReference type="Proteomes" id="UP001226389"/>
    </source>
</evidence>
<evidence type="ECO:0000256" key="1">
    <source>
        <dbReference type="SAM" id="SignalP"/>
    </source>
</evidence>
<protein>
    <submittedName>
        <fullName evidence="3">Chemotaxis protein histidine kinase CheA</fullName>
    </submittedName>
</protein>
<dbReference type="InterPro" id="IPR005543">
    <property type="entry name" value="PASTA_dom"/>
</dbReference>
<reference evidence="3 4" key="1">
    <citation type="submission" date="2023-07" db="EMBL/GenBank/DDBJ databases">
        <title>Sorghum-associated microbial communities from plants grown in Nebraska, USA.</title>
        <authorList>
            <person name="Schachtman D."/>
        </authorList>
    </citation>
    <scope>NUCLEOTIDE SEQUENCE [LARGE SCALE GENOMIC DNA]</scope>
    <source>
        <strain evidence="3 4">DS994</strain>
    </source>
</reference>
<dbReference type="CDD" id="cd06577">
    <property type="entry name" value="PASTA_pknB"/>
    <property type="match status" value="1"/>
</dbReference>
<feature type="domain" description="PASTA" evidence="2">
    <location>
        <begin position="50"/>
        <end position="120"/>
    </location>
</feature>
<comment type="caution">
    <text evidence="3">The sequence shown here is derived from an EMBL/GenBank/DDBJ whole genome shotgun (WGS) entry which is preliminary data.</text>
</comment>
<dbReference type="PROSITE" id="PS51257">
    <property type="entry name" value="PROKAR_LIPOPROTEIN"/>
    <property type="match status" value="1"/>
</dbReference>
<evidence type="ECO:0000259" key="2">
    <source>
        <dbReference type="PROSITE" id="PS51178"/>
    </source>
</evidence>
<dbReference type="RefSeq" id="WP_307492235.1">
    <property type="nucleotide sequence ID" value="NZ_JAUSSY010000012.1"/>
</dbReference>
<dbReference type="Proteomes" id="UP001226389">
    <property type="component" value="Unassembled WGS sequence"/>
</dbReference>
<feature type="chain" id="PRO_5045055594" evidence="1">
    <location>
        <begin position="35"/>
        <end position="242"/>
    </location>
</feature>
<dbReference type="EMBL" id="JAUSSY010000012">
    <property type="protein sequence ID" value="MDQ0120233.1"/>
    <property type="molecule type" value="Genomic_DNA"/>
</dbReference>